<accession>A0A511YJ36</accession>
<dbReference type="AlphaFoldDB" id="A0A511YJ36"/>
<dbReference type="EMBL" id="BJYJ01000003">
    <property type="protein sequence ID" value="GEN75218.1"/>
    <property type="molecule type" value="Genomic_DNA"/>
</dbReference>
<organism evidence="1 2">
    <name type="scientific">Chryseobacterium hagamense</name>
    <dbReference type="NCBI Taxonomy" id="395935"/>
    <lineage>
        <taxon>Bacteria</taxon>
        <taxon>Pseudomonadati</taxon>
        <taxon>Bacteroidota</taxon>
        <taxon>Flavobacteriia</taxon>
        <taxon>Flavobacteriales</taxon>
        <taxon>Weeksellaceae</taxon>
        <taxon>Chryseobacterium group</taxon>
        <taxon>Chryseobacterium</taxon>
    </lineage>
</organism>
<proteinExistence type="predicted"/>
<keyword evidence="2" id="KW-1185">Reference proteome</keyword>
<protein>
    <submittedName>
        <fullName evidence="1">Uncharacterized protein</fullName>
    </submittedName>
</protein>
<sequence>MKKVLATLGLFSSILFFAQKSENYLQVGYASVCCGTPSDQPVMDYLTKFKNKNKVKNLEVYKKSGLGREGEYNLYIGTDGLTKTQKTAFVKGLKSAVSSQNRARKSESTGMVNFDEKETVKKADLMNARNLTLISTQKTIKTK</sequence>
<evidence type="ECO:0000313" key="1">
    <source>
        <dbReference type="EMBL" id="GEN75218.1"/>
    </source>
</evidence>
<reference evidence="1 2" key="1">
    <citation type="submission" date="2019-07" db="EMBL/GenBank/DDBJ databases">
        <title>Whole genome shotgun sequence of Chryseobacterium hagamense NBRC 105253.</title>
        <authorList>
            <person name="Hosoyama A."/>
            <person name="Uohara A."/>
            <person name="Ohji S."/>
            <person name="Ichikawa N."/>
        </authorList>
    </citation>
    <scope>NUCLEOTIDE SEQUENCE [LARGE SCALE GENOMIC DNA]</scope>
    <source>
        <strain evidence="1 2">NBRC 105253</strain>
    </source>
</reference>
<name>A0A511YJ36_9FLAO</name>
<dbReference type="RefSeq" id="WP_146940092.1">
    <property type="nucleotide sequence ID" value="NZ_BJYJ01000003.1"/>
</dbReference>
<dbReference type="OrthoDB" id="1270881at2"/>
<gene>
    <name evidence="1" type="ORF">CHA01nite_09580</name>
</gene>
<comment type="caution">
    <text evidence="1">The sequence shown here is derived from an EMBL/GenBank/DDBJ whole genome shotgun (WGS) entry which is preliminary data.</text>
</comment>
<dbReference type="Proteomes" id="UP000321863">
    <property type="component" value="Unassembled WGS sequence"/>
</dbReference>
<evidence type="ECO:0000313" key="2">
    <source>
        <dbReference type="Proteomes" id="UP000321863"/>
    </source>
</evidence>